<sequence length="84" mass="9767">SRAITWMISKMAPVAKEGLNQFYSSDRANRKQQFALNYLVCDKVKDSEGKAPTPFHMAVGFKQYDLLMHPVFRKLSNQMWHQFG</sequence>
<gene>
    <name evidence="1" type="primary">ORF1079</name>
</gene>
<dbReference type="EMBL" id="HACG01000443">
    <property type="protein sequence ID" value="CEK47308.1"/>
    <property type="molecule type" value="Transcribed_RNA"/>
</dbReference>
<feature type="non-terminal residue" evidence="1">
    <location>
        <position position="1"/>
    </location>
</feature>
<proteinExistence type="predicted"/>
<protein>
    <submittedName>
        <fullName evidence="1">Uncharacterized protein</fullName>
    </submittedName>
</protein>
<organism evidence="1">
    <name type="scientific">Arion vulgaris</name>
    <dbReference type="NCBI Taxonomy" id="1028688"/>
    <lineage>
        <taxon>Eukaryota</taxon>
        <taxon>Metazoa</taxon>
        <taxon>Spiralia</taxon>
        <taxon>Lophotrochozoa</taxon>
        <taxon>Mollusca</taxon>
        <taxon>Gastropoda</taxon>
        <taxon>Heterobranchia</taxon>
        <taxon>Euthyneura</taxon>
        <taxon>Panpulmonata</taxon>
        <taxon>Eupulmonata</taxon>
        <taxon>Stylommatophora</taxon>
        <taxon>Helicina</taxon>
        <taxon>Arionoidea</taxon>
        <taxon>Arionidae</taxon>
        <taxon>Arion</taxon>
    </lineage>
</organism>
<accession>A0A0B6XTT8</accession>
<evidence type="ECO:0000313" key="1">
    <source>
        <dbReference type="EMBL" id="CEK47308.1"/>
    </source>
</evidence>
<feature type="non-terminal residue" evidence="1">
    <location>
        <position position="84"/>
    </location>
</feature>
<reference evidence="1" key="1">
    <citation type="submission" date="2014-12" db="EMBL/GenBank/DDBJ databases">
        <title>Insight into the proteome of Arion vulgaris.</title>
        <authorList>
            <person name="Aradska J."/>
            <person name="Bulat T."/>
            <person name="Smidak R."/>
            <person name="Sarate P."/>
            <person name="Gangsoo J."/>
            <person name="Sialana F."/>
            <person name="Bilban M."/>
            <person name="Lubec G."/>
        </authorList>
    </citation>
    <scope>NUCLEOTIDE SEQUENCE</scope>
    <source>
        <tissue evidence="1">Skin</tissue>
    </source>
</reference>
<name>A0A0B6XTT8_9EUPU</name>
<dbReference type="AlphaFoldDB" id="A0A0B6XTT8"/>